<reference evidence="1" key="1">
    <citation type="submission" date="2009-10" db="EMBL/GenBank/DDBJ databases">
        <title>Diversity of trophic interactions inside an arsenic-rich microbial ecosystem.</title>
        <authorList>
            <person name="Bertin P.N."/>
            <person name="Heinrich-Salmeron A."/>
            <person name="Pelletier E."/>
            <person name="Goulhen-Chollet F."/>
            <person name="Arsene-Ploetze F."/>
            <person name="Gallien S."/>
            <person name="Calteau A."/>
            <person name="Vallenet D."/>
            <person name="Casiot C."/>
            <person name="Chane-Woon-Ming B."/>
            <person name="Giloteaux L."/>
            <person name="Barakat M."/>
            <person name="Bonnefoy V."/>
            <person name="Bruneel O."/>
            <person name="Chandler M."/>
            <person name="Cleiss J."/>
            <person name="Duran R."/>
            <person name="Elbaz-Poulichet F."/>
            <person name="Fonknechten N."/>
            <person name="Lauga B."/>
            <person name="Mornico D."/>
            <person name="Ortet P."/>
            <person name="Schaeffer C."/>
            <person name="Siguier P."/>
            <person name="Alexander Thil Smith A."/>
            <person name="Van Dorsselaer A."/>
            <person name="Weissenbach J."/>
            <person name="Medigue C."/>
            <person name="Le Paslier D."/>
        </authorList>
    </citation>
    <scope>NUCLEOTIDE SEQUENCE</scope>
</reference>
<gene>
    <name evidence="1" type="ORF">CARN7_0043</name>
</gene>
<comment type="caution">
    <text evidence="1">The sequence shown here is derived from an EMBL/GenBank/DDBJ whole genome shotgun (WGS) entry which is preliminary data.</text>
</comment>
<dbReference type="EMBL" id="CABR01000025">
    <property type="protein sequence ID" value="CBI09318.1"/>
    <property type="molecule type" value="Genomic_DNA"/>
</dbReference>
<sequence>MHINRSVLSKQEQRGQEQRGQVLPFAFLMLGVHKQRGQDGGGKRQDLTLYLFSRYLLS</sequence>
<organism evidence="1">
    <name type="scientific">mine drainage metagenome</name>
    <dbReference type="NCBI Taxonomy" id="410659"/>
    <lineage>
        <taxon>unclassified sequences</taxon>
        <taxon>metagenomes</taxon>
        <taxon>ecological metagenomes</taxon>
    </lineage>
</organism>
<proteinExistence type="predicted"/>
<protein>
    <submittedName>
        <fullName evidence="1">Uncharacterized protein</fullName>
    </submittedName>
</protein>
<dbReference type="AlphaFoldDB" id="E6QPZ7"/>
<name>E6QPZ7_9ZZZZ</name>
<evidence type="ECO:0000313" key="1">
    <source>
        <dbReference type="EMBL" id="CBI09318.1"/>
    </source>
</evidence>
<accession>E6QPZ7</accession>